<protein>
    <submittedName>
        <fullName evidence="2">Uncharacterized protein</fullName>
    </submittedName>
</protein>
<feature type="compositionally biased region" description="Basic and acidic residues" evidence="1">
    <location>
        <begin position="33"/>
        <end position="46"/>
    </location>
</feature>
<organism evidence="2 3">
    <name type="scientific">Brevibacillus laterosporus LMG 15441</name>
    <dbReference type="NCBI Taxonomy" id="1042163"/>
    <lineage>
        <taxon>Bacteria</taxon>
        <taxon>Bacillati</taxon>
        <taxon>Bacillota</taxon>
        <taxon>Bacilli</taxon>
        <taxon>Bacillales</taxon>
        <taxon>Paenibacillaceae</taxon>
        <taxon>Brevibacillus</taxon>
    </lineage>
</organism>
<gene>
    <name evidence="2" type="ORF">BRLA_c042050</name>
</gene>
<proteinExistence type="predicted"/>
<dbReference type="PROSITE" id="PS51257">
    <property type="entry name" value="PROKAR_LIPOPROTEIN"/>
    <property type="match status" value="1"/>
</dbReference>
<name>A0A075RGX9_BRELA</name>
<accession>A0A075RGX9</accession>
<dbReference type="AlphaFoldDB" id="A0A075RGX9"/>
<evidence type="ECO:0000313" key="3">
    <source>
        <dbReference type="Proteomes" id="UP000005850"/>
    </source>
</evidence>
<feature type="compositionally biased region" description="Basic and acidic residues" evidence="1">
    <location>
        <begin position="54"/>
        <end position="77"/>
    </location>
</feature>
<dbReference type="EMBL" id="CP007806">
    <property type="protein sequence ID" value="AIG28480.1"/>
    <property type="molecule type" value="Genomic_DNA"/>
</dbReference>
<feature type="region of interest" description="Disordered" evidence="1">
    <location>
        <begin position="20"/>
        <end position="77"/>
    </location>
</feature>
<dbReference type="KEGG" id="blr:BRLA_c042050"/>
<reference evidence="2 3" key="1">
    <citation type="journal article" date="2011" name="J. Bacteriol.">
        <title>Genome sequence of Brevibacillus laterosporus LMG 15441, a pathogen of invertebrates.</title>
        <authorList>
            <person name="Djukic M."/>
            <person name="Poehlein A."/>
            <person name="Thurmer A."/>
            <person name="Daniel R."/>
        </authorList>
    </citation>
    <scope>NUCLEOTIDE SEQUENCE [LARGE SCALE GENOMIC DNA]</scope>
    <source>
        <strain evidence="2 3">LMG 15441</strain>
    </source>
</reference>
<evidence type="ECO:0000256" key="1">
    <source>
        <dbReference type="SAM" id="MobiDB-lite"/>
    </source>
</evidence>
<keyword evidence="3" id="KW-1185">Reference proteome</keyword>
<dbReference type="HOGENOM" id="CLU_1164115_0_0_9"/>
<sequence length="245" mass="27400">MHKNWYIPLVIALLITGATGCKGGKPPEQSKNTSEKEQSQKAEKTVKSKGATNKSKDDSATTAKKSDHIKTASTKKEQTKWQTTAIAHMETNLNDVSVFLQKAEQVINDLEYAAATLPDGKEIKEDGLIYRQLPKPYHTRDGILAFFQQYWSRPLAVALYDHLDTKIVDGHVYLSTSTKRYPVFISTQNMKVSVENSGLIVEVSGISPTVASSSSLVRYHLGRDQESKRYEITKRSGIYGQENFQ</sequence>
<dbReference type="Proteomes" id="UP000005850">
    <property type="component" value="Chromosome"/>
</dbReference>
<dbReference type="RefSeq" id="WP_003334510.1">
    <property type="nucleotide sequence ID" value="NZ_CP007806.1"/>
</dbReference>
<evidence type="ECO:0000313" key="2">
    <source>
        <dbReference type="EMBL" id="AIG28480.1"/>
    </source>
</evidence>